<organism evidence="2 3">
    <name type="scientific">Hypothenemus hampei</name>
    <name type="common">Coffee berry borer</name>
    <dbReference type="NCBI Taxonomy" id="57062"/>
    <lineage>
        <taxon>Eukaryota</taxon>
        <taxon>Metazoa</taxon>
        <taxon>Ecdysozoa</taxon>
        <taxon>Arthropoda</taxon>
        <taxon>Hexapoda</taxon>
        <taxon>Insecta</taxon>
        <taxon>Pterygota</taxon>
        <taxon>Neoptera</taxon>
        <taxon>Endopterygota</taxon>
        <taxon>Coleoptera</taxon>
        <taxon>Polyphaga</taxon>
        <taxon>Cucujiformia</taxon>
        <taxon>Curculionidae</taxon>
        <taxon>Scolytinae</taxon>
        <taxon>Hypothenemus</taxon>
    </lineage>
</organism>
<keyword evidence="3" id="KW-1185">Reference proteome</keyword>
<comment type="caution">
    <text evidence="2">The sequence shown here is derived from an EMBL/GenBank/DDBJ whole genome shotgun (WGS) entry which is preliminary data.</text>
</comment>
<evidence type="ECO:0000313" key="3">
    <source>
        <dbReference type="Proteomes" id="UP001566132"/>
    </source>
</evidence>
<feature type="compositionally biased region" description="Low complexity" evidence="1">
    <location>
        <begin position="137"/>
        <end position="159"/>
    </location>
</feature>
<gene>
    <name evidence="2" type="ORF">ABEB36_013586</name>
</gene>
<name>A0ABD1E4P9_HYPHA</name>
<feature type="region of interest" description="Disordered" evidence="1">
    <location>
        <begin position="137"/>
        <end position="163"/>
    </location>
</feature>
<evidence type="ECO:0008006" key="4">
    <source>
        <dbReference type="Google" id="ProtNLM"/>
    </source>
</evidence>
<dbReference type="Proteomes" id="UP001566132">
    <property type="component" value="Unassembled WGS sequence"/>
</dbReference>
<reference evidence="2 3" key="1">
    <citation type="submission" date="2024-05" db="EMBL/GenBank/DDBJ databases">
        <title>Genetic variation in Jamaican populations of the coffee berry borer (Hypothenemus hampei).</title>
        <authorList>
            <person name="Errbii M."/>
            <person name="Myrie A."/>
        </authorList>
    </citation>
    <scope>NUCLEOTIDE SEQUENCE [LARGE SCALE GENOMIC DNA]</scope>
    <source>
        <strain evidence="2">JA-Hopewell-2020-01-JO</strain>
        <tissue evidence="2">Whole body</tissue>
    </source>
</reference>
<proteinExistence type="predicted"/>
<evidence type="ECO:0000313" key="2">
    <source>
        <dbReference type="EMBL" id="KAL1489642.1"/>
    </source>
</evidence>
<dbReference type="AlphaFoldDB" id="A0ABD1E4P9"/>
<protein>
    <recommendedName>
        <fullName evidence="4">THAP-type domain-containing protein</fullName>
    </recommendedName>
</protein>
<sequence length="329" mass="37249">MGKAGRYCIVSDSKWNTEGSLPKSYQICSAHFNPQSFLNYLCNRLKPSATPSKFNKIPINVLDHHNYTRSICSFENSSNVMAAEMASPNMKPIDANDDITTKHNTDVASSKITILQDIVITPDKAFCIDIQENTNMTPPSTSSFSPGSSQTDASLSASSPRKQRMRNIIKRLKRENEKLRKENEKLKQASSSHQHLLLSEIQTGINIQLAHCQKMAKFINTQLDLVGKKAQGRRYSSQFKYECLSLYFAGPKLYKTKLREQFCLPTPTTLMKMVQTLDLNPGPVNPQLLKMLREKVQCFSAEDRYCTICFDEMSIKLALKKMDLLEVSE</sequence>
<dbReference type="EMBL" id="JBDJPC010000011">
    <property type="protein sequence ID" value="KAL1489642.1"/>
    <property type="molecule type" value="Genomic_DNA"/>
</dbReference>
<accession>A0ABD1E4P9</accession>
<evidence type="ECO:0000256" key="1">
    <source>
        <dbReference type="SAM" id="MobiDB-lite"/>
    </source>
</evidence>